<comment type="subcellular location">
    <subcellularLocation>
        <location evidence="1">Cell membrane</location>
        <topology evidence="1">Multi-pass membrane protein</topology>
    </subcellularLocation>
</comment>
<evidence type="ECO:0000256" key="5">
    <source>
        <dbReference type="ARBA" id="ARBA00022840"/>
    </source>
</evidence>
<keyword evidence="3 8" id="KW-0812">Transmembrane</keyword>
<evidence type="ECO:0000259" key="9">
    <source>
        <dbReference type="PROSITE" id="PS50893"/>
    </source>
</evidence>
<dbReference type="RefSeq" id="WP_193183513.1">
    <property type="nucleotide sequence ID" value="NZ_JACVXA010000040.1"/>
</dbReference>
<evidence type="ECO:0000313" key="11">
    <source>
        <dbReference type="Proteomes" id="UP000609121"/>
    </source>
</evidence>
<dbReference type="Gene3D" id="3.40.50.300">
    <property type="entry name" value="P-loop containing nucleotide triphosphate hydrolases"/>
    <property type="match status" value="1"/>
</dbReference>
<dbReference type="PANTHER" id="PTHR11384">
    <property type="entry name" value="ATP-BINDING CASSETTE, SUB-FAMILY D MEMBER"/>
    <property type="match status" value="1"/>
</dbReference>
<proteinExistence type="predicted"/>
<dbReference type="AlphaFoldDB" id="A0A8J6YWF6"/>
<dbReference type="SUPFAM" id="SSF52540">
    <property type="entry name" value="P-loop containing nucleoside triphosphate hydrolases"/>
    <property type="match status" value="1"/>
</dbReference>
<accession>A0A8J6YWF6</accession>
<keyword evidence="6 8" id="KW-1133">Transmembrane helix</keyword>
<dbReference type="SUPFAM" id="SSF90123">
    <property type="entry name" value="ABC transporter transmembrane region"/>
    <property type="match status" value="1"/>
</dbReference>
<comment type="caution">
    <text evidence="10">The sequence shown here is derived from an EMBL/GenBank/DDBJ whole genome shotgun (WGS) entry which is preliminary data.</text>
</comment>
<evidence type="ECO:0000256" key="8">
    <source>
        <dbReference type="SAM" id="Phobius"/>
    </source>
</evidence>
<dbReference type="GO" id="GO:0005524">
    <property type="term" value="F:ATP binding"/>
    <property type="evidence" value="ECO:0007669"/>
    <property type="project" value="UniProtKB-KW"/>
</dbReference>
<gene>
    <name evidence="10" type="ORF">ICN82_13140</name>
</gene>
<dbReference type="InterPro" id="IPR003593">
    <property type="entry name" value="AAA+_ATPase"/>
</dbReference>
<dbReference type="InterPro" id="IPR017871">
    <property type="entry name" value="ABC_transporter-like_CS"/>
</dbReference>
<dbReference type="GO" id="GO:0016887">
    <property type="term" value="F:ATP hydrolysis activity"/>
    <property type="evidence" value="ECO:0007669"/>
    <property type="project" value="InterPro"/>
</dbReference>
<feature type="domain" description="ABC transporter" evidence="9">
    <location>
        <begin position="413"/>
        <end position="640"/>
    </location>
</feature>
<dbReference type="PANTHER" id="PTHR11384:SF59">
    <property type="entry name" value="LYSOSOMAL COBALAMIN TRANSPORTER ABCD4"/>
    <property type="match status" value="1"/>
</dbReference>
<keyword evidence="7 8" id="KW-0472">Membrane</keyword>
<keyword evidence="5 10" id="KW-0067">ATP-binding</keyword>
<evidence type="ECO:0000256" key="7">
    <source>
        <dbReference type="ARBA" id="ARBA00023136"/>
    </source>
</evidence>
<evidence type="ECO:0000313" key="10">
    <source>
        <dbReference type="EMBL" id="MBE3639145.1"/>
    </source>
</evidence>
<dbReference type="EMBL" id="JACVXA010000040">
    <property type="protein sequence ID" value="MBE3639145.1"/>
    <property type="molecule type" value="Genomic_DNA"/>
</dbReference>
<dbReference type="SMART" id="SM00382">
    <property type="entry name" value="AAA"/>
    <property type="match status" value="1"/>
</dbReference>
<dbReference type="InterPro" id="IPR050835">
    <property type="entry name" value="ABC_transporter_sub-D"/>
</dbReference>
<feature type="transmembrane region" description="Helical" evidence="8">
    <location>
        <begin position="68"/>
        <end position="85"/>
    </location>
</feature>
<dbReference type="GO" id="GO:0005886">
    <property type="term" value="C:plasma membrane"/>
    <property type="evidence" value="ECO:0007669"/>
    <property type="project" value="UniProtKB-SubCell"/>
</dbReference>
<keyword evidence="4" id="KW-0547">Nucleotide-binding</keyword>
<dbReference type="Proteomes" id="UP000609121">
    <property type="component" value="Unassembled WGS sequence"/>
</dbReference>
<evidence type="ECO:0000256" key="2">
    <source>
        <dbReference type="ARBA" id="ARBA00022448"/>
    </source>
</evidence>
<evidence type="ECO:0000256" key="6">
    <source>
        <dbReference type="ARBA" id="ARBA00022989"/>
    </source>
</evidence>
<name>A0A8J6YWF6_9RHOB</name>
<protein>
    <submittedName>
        <fullName evidence="10">ABC transporter ATP-binding protein/permease</fullName>
    </submittedName>
</protein>
<keyword evidence="11" id="KW-1185">Reference proteome</keyword>
<dbReference type="InterPro" id="IPR003439">
    <property type="entry name" value="ABC_transporter-like_ATP-bd"/>
</dbReference>
<dbReference type="PROSITE" id="PS00211">
    <property type="entry name" value="ABC_TRANSPORTER_1"/>
    <property type="match status" value="1"/>
</dbReference>
<evidence type="ECO:0000256" key="1">
    <source>
        <dbReference type="ARBA" id="ARBA00004651"/>
    </source>
</evidence>
<evidence type="ECO:0000256" key="3">
    <source>
        <dbReference type="ARBA" id="ARBA00022692"/>
    </source>
</evidence>
<keyword evidence="2" id="KW-0813">Transport</keyword>
<dbReference type="InterPro" id="IPR036640">
    <property type="entry name" value="ABC1_TM_sf"/>
</dbReference>
<reference evidence="10" key="1">
    <citation type="submission" date="2020-09" db="EMBL/GenBank/DDBJ databases">
        <title>A novel bacterium of genus Mangrovicoccus, isolated from South China Sea.</title>
        <authorList>
            <person name="Huang H."/>
            <person name="Mo K."/>
            <person name="Hu Y."/>
        </authorList>
    </citation>
    <scope>NUCLEOTIDE SEQUENCE</scope>
    <source>
        <strain evidence="10">HB182678</strain>
    </source>
</reference>
<dbReference type="Gene3D" id="1.20.1560.10">
    <property type="entry name" value="ABC transporter type 1, transmembrane domain"/>
    <property type="match status" value="1"/>
</dbReference>
<dbReference type="Pfam" id="PF00005">
    <property type="entry name" value="ABC_tran"/>
    <property type="match status" value="1"/>
</dbReference>
<dbReference type="InterPro" id="IPR027417">
    <property type="entry name" value="P-loop_NTPase"/>
</dbReference>
<organism evidence="10 11">
    <name type="scientific">Mangrovicoccus algicola</name>
    <dbReference type="NCBI Taxonomy" id="2771008"/>
    <lineage>
        <taxon>Bacteria</taxon>
        <taxon>Pseudomonadati</taxon>
        <taxon>Pseudomonadota</taxon>
        <taxon>Alphaproteobacteria</taxon>
        <taxon>Rhodobacterales</taxon>
        <taxon>Paracoccaceae</taxon>
        <taxon>Mangrovicoccus</taxon>
    </lineage>
</organism>
<evidence type="ECO:0000256" key="4">
    <source>
        <dbReference type="ARBA" id="ARBA00022741"/>
    </source>
</evidence>
<dbReference type="PROSITE" id="PS50893">
    <property type="entry name" value="ABC_TRANSPORTER_2"/>
    <property type="match status" value="1"/>
</dbReference>
<sequence>MKKLTGFWGLITAYWVSERWREAWLLTAAIFALTTLLSKASVWTATASADFIASLAGFHRSLNTGEDAVGILFTAAVVFVAIFLGKSAGVATRHLLSSHLHRRARSWLVGRFDAAVLADQRIALDLSSDKGGEGNGARLPDAIDQRIDECSIGLYGGVIGLAMGLWGAIASIWFVSQALLERSQAVAFLDGWAAWAREGLSAMGLPGLAQAVVIEPGIHGTAILSGLLVITYVPTITAIAWGIGKVIERLTVARQRFNGAWRGEWNSMLGRVTRLAASRGQGVQRDVNARLYQDVDRTWGRQNRWDAGMLLFTDSYNFLSSRLFAYLPALPAYMSGQMSFRTFAASSELTAALIADTSWFINVMPAIANLRANADRLTELAAAVERVQDRESFYRETGVNTFRQSKHDTGPVLKLDQLALHHRGHDTEPFVAVPRLELWKGDWVYFHGRNGCGKSSLLKAVAGLWPYGTGTVSRRDDSRLFFAGQEPDLPDRLTLKALACYPARETAFDDIRVAHVLNRVGLGQFIGALKEELHDGQQWRNVFSGGQKQRLVLARILLHRPEVLLLDEATSAMDMVATAEFHMTIREELPGTSVLAVLHGKEVPHDPDGLPFYNAVLGIRNGIGMVRPVGKGNLGVAQLVAE</sequence>
<feature type="transmembrane region" description="Helical" evidence="8">
    <location>
        <begin position="152"/>
        <end position="175"/>
    </location>
</feature>